<keyword evidence="1" id="KW-0285">Flavoprotein</keyword>
<keyword evidence="2" id="KW-0560">Oxidoreductase</keyword>
<proteinExistence type="predicted"/>
<dbReference type="GO" id="GO:0016491">
    <property type="term" value="F:oxidoreductase activity"/>
    <property type="evidence" value="ECO:0007669"/>
    <property type="project" value="UniProtKB-KW"/>
</dbReference>
<evidence type="ECO:0000256" key="1">
    <source>
        <dbReference type="ARBA" id="ARBA00022630"/>
    </source>
</evidence>
<organism evidence="4 5">
    <name type="scientific">Albibacterium bauzanense</name>
    <dbReference type="NCBI Taxonomy" id="653929"/>
    <lineage>
        <taxon>Bacteria</taxon>
        <taxon>Pseudomonadati</taxon>
        <taxon>Bacteroidota</taxon>
        <taxon>Sphingobacteriia</taxon>
        <taxon>Sphingobacteriales</taxon>
        <taxon>Sphingobacteriaceae</taxon>
        <taxon>Albibacterium</taxon>
    </lineage>
</organism>
<protein>
    <submittedName>
        <fullName evidence="4">Thioredoxin reductase</fullName>
    </submittedName>
</protein>
<name>A0A4R1LR40_9SPHI</name>
<dbReference type="PANTHER" id="PTHR48105">
    <property type="entry name" value="THIOREDOXIN REDUCTASE 1-RELATED-RELATED"/>
    <property type="match status" value="1"/>
</dbReference>
<dbReference type="PRINTS" id="PR00368">
    <property type="entry name" value="FADPNR"/>
</dbReference>
<dbReference type="Pfam" id="PF07992">
    <property type="entry name" value="Pyr_redox_2"/>
    <property type="match status" value="1"/>
</dbReference>
<dbReference type="PRINTS" id="PR00469">
    <property type="entry name" value="PNDRDTASEII"/>
</dbReference>
<comment type="caution">
    <text evidence="4">The sequence shown here is derived from an EMBL/GenBank/DDBJ whole genome shotgun (WGS) entry which is preliminary data.</text>
</comment>
<sequence>MTSTKDFEVIIIGGSYAGLSAAMALGRSLRNVLIIDSELPCNRQTPYSHNFLTQDGKTPKEISTLARQQVENYKTVKFYKGLATMGTKTVNGFEITTDTNEKFTAKKLILATGIKDIMPEIKGFEECWGISIIHCPYCHGYEYRKQNTGILANGAKAFHLVSLVNNLTDNITILTNGKADFSSEQMEKLNKHSIKIIETNISKFEHKNGHIQNVVFSDKTKKPFDAAYGVIPFLQHSDIPVSLGCELNEHGHIKVDAFQKTTIQGIYACGDNSNMMRSVANAVYSGNITGAVINGELTNEQF</sequence>
<evidence type="ECO:0000259" key="3">
    <source>
        <dbReference type="Pfam" id="PF07992"/>
    </source>
</evidence>
<keyword evidence="5" id="KW-1185">Reference proteome</keyword>
<dbReference type="EMBL" id="SMGO01000003">
    <property type="protein sequence ID" value="TCK80967.1"/>
    <property type="molecule type" value="Genomic_DNA"/>
</dbReference>
<dbReference type="SUPFAM" id="SSF51905">
    <property type="entry name" value="FAD/NAD(P)-binding domain"/>
    <property type="match status" value="1"/>
</dbReference>
<evidence type="ECO:0000313" key="5">
    <source>
        <dbReference type="Proteomes" id="UP000294616"/>
    </source>
</evidence>
<evidence type="ECO:0000256" key="2">
    <source>
        <dbReference type="ARBA" id="ARBA00023002"/>
    </source>
</evidence>
<gene>
    <name evidence="4" type="ORF">C8N28_2725</name>
</gene>
<dbReference type="AlphaFoldDB" id="A0A4R1LR40"/>
<dbReference type="InterPro" id="IPR023753">
    <property type="entry name" value="FAD/NAD-binding_dom"/>
</dbReference>
<dbReference type="Proteomes" id="UP000294616">
    <property type="component" value="Unassembled WGS sequence"/>
</dbReference>
<dbReference type="OrthoDB" id="9806179at2"/>
<accession>A0A4R1LR40</accession>
<dbReference type="RefSeq" id="WP_132225748.1">
    <property type="nucleotide sequence ID" value="NZ_SMGO01000003.1"/>
</dbReference>
<dbReference type="InterPro" id="IPR050097">
    <property type="entry name" value="Ferredoxin-NADP_redctase_2"/>
</dbReference>
<evidence type="ECO:0000313" key="4">
    <source>
        <dbReference type="EMBL" id="TCK80967.1"/>
    </source>
</evidence>
<dbReference type="InterPro" id="IPR036188">
    <property type="entry name" value="FAD/NAD-bd_sf"/>
</dbReference>
<dbReference type="Gene3D" id="3.50.50.60">
    <property type="entry name" value="FAD/NAD(P)-binding domain"/>
    <property type="match status" value="2"/>
</dbReference>
<feature type="domain" description="FAD/NAD(P)-binding" evidence="3">
    <location>
        <begin position="8"/>
        <end position="286"/>
    </location>
</feature>
<reference evidence="4 5" key="1">
    <citation type="submission" date="2019-03" db="EMBL/GenBank/DDBJ databases">
        <title>Genomic Encyclopedia of Archaeal and Bacterial Type Strains, Phase II (KMG-II): from individual species to whole genera.</title>
        <authorList>
            <person name="Goeker M."/>
        </authorList>
    </citation>
    <scope>NUCLEOTIDE SEQUENCE [LARGE SCALE GENOMIC DNA]</scope>
    <source>
        <strain evidence="4 5">DSM 22554</strain>
    </source>
</reference>